<gene>
    <name evidence="1" type="ORF">Glove_478g22</name>
</gene>
<evidence type="ECO:0000313" key="2">
    <source>
        <dbReference type="Proteomes" id="UP000266861"/>
    </source>
</evidence>
<dbReference type="Proteomes" id="UP000266861">
    <property type="component" value="Unassembled WGS sequence"/>
</dbReference>
<organism evidence="1 2">
    <name type="scientific">Diversispora epigaea</name>
    <dbReference type="NCBI Taxonomy" id="1348612"/>
    <lineage>
        <taxon>Eukaryota</taxon>
        <taxon>Fungi</taxon>
        <taxon>Fungi incertae sedis</taxon>
        <taxon>Mucoromycota</taxon>
        <taxon>Glomeromycotina</taxon>
        <taxon>Glomeromycetes</taxon>
        <taxon>Diversisporales</taxon>
        <taxon>Diversisporaceae</taxon>
        <taxon>Diversispora</taxon>
    </lineage>
</organism>
<sequence length="91" mass="10488">MEENLDIIGLTETKLKLQQDKVFTKNIKEVSKNQVVNQSEKAVENAKIIHASNTTTPDINFQKAKYKHFFLKLLNNNPDITKFEKKKTVAL</sequence>
<comment type="caution">
    <text evidence="1">The sequence shown here is derived from an EMBL/GenBank/DDBJ whole genome shotgun (WGS) entry which is preliminary data.</text>
</comment>
<name>A0A397GTR9_9GLOM</name>
<keyword evidence="2" id="KW-1185">Reference proteome</keyword>
<protein>
    <submittedName>
        <fullName evidence="1">Uncharacterized protein</fullName>
    </submittedName>
</protein>
<evidence type="ECO:0000313" key="1">
    <source>
        <dbReference type="EMBL" id="RHZ51450.1"/>
    </source>
</evidence>
<proteinExistence type="predicted"/>
<accession>A0A397GTR9</accession>
<dbReference type="AlphaFoldDB" id="A0A397GTR9"/>
<reference evidence="1 2" key="1">
    <citation type="submission" date="2018-08" db="EMBL/GenBank/DDBJ databases">
        <title>Genome and evolution of the arbuscular mycorrhizal fungus Diversispora epigaea (formerly Glomus versiforme) and its bacterial endosymbionts.</title>
        <authorList>
            <person name="Sun X."/>
            <person name="Fei Z."/>
            <person name="Harrison M."/>
        </authorList>
    </citation>
    <scope>NUCLEOTIDE SEQUENCE [LARGE SCALE GENOMIC DNA]</scope>
    <source>
        <strain evidence="1 2">IT104</strain>
    </source>
</reference>
<dbReference type="EMBL" id="PQFF01000417">
    <property type="protein sequence ID" value="RHZ51450.1"/>
    <property type="molecule type" value="Genomic_DNA"/>
</dbReference>